<keyword evidence="2" id="KW-1185">Reference proteome</keyword>
<sequence>MQDGGLHSSMLAIIFPGPHTGWSWCRMRLAEDVFKPAACVNSGQLRELQVDCGVFKVAVCTSSLLRSCCGSRTASLHEGNSVINLHKSIAGHSIVSSPAQASVTSLAIARIISTMTATFSRWNAIDNRLHRIANLSLHCAYSSNSKQIIPFCDVKKQHPNRPLHEALTTRKGITRGS</sequence>
<dbReference type="AlphaFoldDB" id="A0A074Z1Q3"/>
<dbReference type="RefSeq" id="XP_013341565.1">
    <property type="nucleotide sequence ID" value="XM_013486111.1"/>
</dbReference>
<protein>
    <submittedName>
        <fullName evidence="1">Uncharacterized protein</fullName>
    </submittedName>
</protein>
<organism evidence="1 2">
    <name type="scientific">Aureobasidium subglaciale (strain EXF-2481)</name>
    <name type="common">Aureobasidium pullulans var. subglaciale</name>
    <dbReference type="NCBI Taxonomy" id="1043005"/>
    <lineage>
        <taxon>Eukaryota</taxon>
        <taxon>Fungi</taxon>
        <taxon>Dikarya</taxon>
        <taxon>Ascomycota</taxon>
        <taxon>Pezizomycotina</taxon>
        <taxon>Dothideomycetes</taxon>
        <taxon>Dothideomycetidae</taxon>
        <taxon>Dothideales</taxon>
        <taxon>Saccotheciaceae</taxon>
        <taxon>Aureobasidium</taxon>
    </lineage>
</organism>
<gene>
    <name evidence="1" type="ORF">AUEXF2481DRAFT_42205</name>
</gene>
<proteinExistence type="predicted"/>
<evidence type="ECO:0000313" key="2">
    <source>
        <dbReference type="Proteomes" id="UP000030641"/>
    </source>
</evidence>
<dbReference type="HOGENOM" id="CLU_1517586_0_0_1"/>
<dbReference type="EMBL" id="KL584767">
    <property type="protein sequence ID" value="KEQ93006.1"/>
    <property type="molecule type" value="Genomic_DNA"/>
</dbReference>
<reference evidence="1 2" key="1">
    <citation type="journal article" date="2014" name="BMC Genomics">
        <title>Genome sequencing of four Aureobasidium pullulans varieties: biotechnological potential, stress tolerance, and description of new species.</title>
        <authorList>
            <person name="Gostin Ar C."/>
            <person name="Ohm R.A."/>
            <person name="Kogej T."/>
            <person name="Sonjak S."/>
            <person name="Turk M."/>
            <person name="Zajc J."/>
            <person name="Zalar P."/>
            <person name="Grube M."/>
            <person name="Sun H."/>
            <person name="Han J."/>
            <person name="Sharma A."/>
            <person name="Chiniquy J."/>
            <person name="Ngan C.Y."/>
            <person name="Lipzen A."/>
            <person name="Barry K."/>
            <person name="Grigoriev I.V."/>
            <person name="Gunde-Cimerman N."/>
        </authorList>
    </citation>
    <scope>NUCLEOTIDE SEQUENCE [LARGE SCALE GENOMIC DNA]</scope>
    <source>
        <strain evidence="1 2">EXF-2481</strain>
    </source>
</reference>
<accession>A0A074Z1Q3</accession>
<dbReference type="InParanoid" id="A0A074Z1Q3"/>
<dbReference type="Proteomes" id="UP000030641">
    <property type="component" value="Unassembled WGS sequence"/>
</dbReference>
<dbReference type="GeneID" id="25367079"/>
<name>A0A074Z1Q3_AURSE</name>
<evidence type="ECO:0000313" key="1">
    <source>
        <dbReference type="EMBL" id="KEQ93006.1"/>
    </source>
</evidence>